<proteinExistence type="predicted"/>
<organism evidence="7 8">
    <name type="scientific">Salinarimonas ramus</name>
    <dbReference type="NCBI Taxonomy" id="690164"/>
    <lineage>
        <taxon>Bacteria</taxon>
        <taxon>Pseudomonadati</taxon>
        <taxon>Pseudomonadota</taxon>
        <taxon>Alphaproteobacteria</taxon>
        <taxon>Hyphomicrobiales</taxon>
        <taxon>Salinarimonadaceae</taxon>
        <taxon>Salinarimonas</taxon>
    </lineage>
</organism>
<dbReference type="Pfam" id="PF13602">
    <property type="entry name" value="ADH_zinc_N_2"/>
    <property type="match status" value="1"/>
</dbReference>
<gene>
    <name evidence="7" type="ORF">GCM10011322_15080</name>
</gene>
<dbReference type="GO" id="GO:0016491">
    <property type="term" value="F:oxidoreductase activity"/>
    <property type="evidence" value="ECO:0007669"/>
    <property type="project" value="InterPro"/>
</dbReference>
<evidence type="ECO:0000256" key="4">
    <source>
        <dbReference type="ARBA" id="ARBA00022857"/>
    </source>
</evidence>
<evidence type="ECO:0000256" key="5">
    <source>
        <dbReference type="ARBA" id="ARBA00022884"/>
    </source>
</evidence>
<dbReference type="GO" id="GO:0005737">
    <property type="term" value="C:cytoplasm"/>
    <property type="evidence" value="ECO:0007669"/>
    <property type="project" value="UniProtKB-SubCell"/>
</dbReference>
<dbReference type="EMBL" id="BMMF01000004">
    <property type="protein sequence ID" value="GGK29657.1"/>
    <property type="molecule type" value="Genomic_DNA"/>
</dbReference>
<protein>
    <submittedName>
        <fullName evidence="7">Oxidoreductase</fullName>
    </submittedName>
</protein>
<dbReference type="PANTHER" id="PTHR44154">
    <property type="entry name" value="QUINONE OXIDOREDUCTASE"/>
    <property type="match status" value="1"/>
</dbReference>
<keyword evidence="5" id="KW-0694">RNA-binding</keyword>
<dbReference type="Gene3D" id="3.90.180.10">
    <property type="entry name" value="Medium-chain alcohol dehydrogenases, catalytic domain"/>
    <property type="match status" value="1"/>
</dbReference>
<comment type="caution">
    <text evidence="7">The sequence shown here is derived from an EMBL/GenBank/DDBJ whole genome shotgun (WGS) entry which is preliminary data.</text>
</comment>
<dbReference type="InterPro" id="IPR011032">
    <property type="entry name" value="GroES-like_sf"/>
</dbReference>
<dbReference type="PANTHER" id="PTHR44154:SF1">
    <property type="entry name" value="QUINONE OXIDOREDUCTASE"/>
    <property type="match status" value="1"/>
</dbReference>
<evidence type="ECO:0000256" key="3">
    <source>
        <dbReference type="ARBA" id="ARBA00022490"/>
    </source>
</evidence>
<evidence type="ECO:0000313" key="8">
    <source>
        <dbReference type="Proteomes" id="UP000600449"/>
    </source>
</evidence>
<sequence>MRHVRVTSFGGPDVLELAEAAPPTPGPGQVSIAVAAIGIGLVDVLMRQGAFPGLSLPFTPGVEIAGTIERVGAGVSADLVGRRVYAIVGSGGYASHVVVDATSVIALPRAVGFDAAVATGVNALVAMAALQRARVTDGERVLVRGASGGIGLMAVQLARALGGIVTAASGAGHDLQKFGAHAVVGRSHHTDDTFDVVVDPVAGPDLPHFVERLAPNGRLIVCGAAGGFPPADFAAALLTGFSRSRTIGTLSLDSLSRDEKAAMAQRVFALAEQGRLTPVVHARYALDDIASAHRALEAGSVLGKLVAHP</sequence>
<dbReference type="InterPro" id="IPR051603">
    <property type="entry name" value="Zinc-ADH_QOR/CCCR"/>
</dbReference>
<dbReference type="AlphaFoldDB" id="A0A917Q5K5"/>
<dbReference type="InterPro" id="IPR020843">
    <property type="entry name" value="ER"/>
</dbReference>
<dbReference type="Pfam" id="PF08240">
    <property type="entry name" value="ADH_N"/>
    <property type="match status" value="1"/>
</dbReference>
<comment type="subcellular location">
    <subcellularLocation>
        <location evidence="1">Cytoplasm</location>
    </subcellularLocation>
</comment>
<accession>A0A917Q5K5</accession>
<dbReference type="Gene3D" id="3.40.50.720">
    <property type="entry name" value="NAD(P)-binding Rossmann-like Domain"/>
    <property type="match status" value="1"/>
</dbReference>
<dbReference type="InterPro" id="IPR002364">
    <property type="entry name" value="Quin_OxRdtase/zeta-crystal_CS"/>
</dbReference>
<comment type="subunit">
    <text evidence="2">Homotetramer.</text>
</comment>
<name>A0A917Q5K5_9HYPH</name>
<dbReference type="GO" id="GO:0003723">
    <property type="term" value="F:RNA binding"/>
    <property type="evidence" value="ECO:0007669"/>
    <property type="project" value="UniProtKB-KW"/>
</dbReference>
<evidence type="ECO:0000259" key="6">
    <source>
        <dbReference type="SMART" id="SM00829"/>
    </source>
</evidence>
<reference evidence="7 8" key="1">
    <citation type="journal article" date="2014" name="Int. J. Syst. Evol. Microbiol.">
        <title>Complete genome sequence of Corynebacterium casei LMG S-19264T (=DSM 44701T), isolated from a smear-ripened cheese.</title>
        <authorList>
            <consortium name="US DOE Joint Genome Institute (JGI-PGF)"/>
            <person name="Walter F."/>
            <person name="Albersmeier A."/>
            <person name="Kalinowski J."/>
            <person name="Ruckert C."/>
        </authorList>
    </citation>
    <scope>NUCLEOTIDE SEQUENCE [LARGE SCALE GENOMIC DNA]</scope>
    <source>
        <strain evidence="7 8">CGMCC 1.9161</strain>
    </source>
</reference>
<dbReference type="PROSITE" id="PS01162">
    <property type="entry name" value="QOR_ZETA_CRYSTAL"/>
    <property type="match status" value="1"/>
</dbReference>
<dbReference type="InterPro" id="IPR036291">
    <property type="entry name" value="NAD(P)-bd_dom_sf"/>
</dbReference>
<evidence type="ECO:0000256" key="1">
    <source>
        <dbReference type="ARBA" id="ARBA00004496"/>
    </source>
</evidence>
<evidence type="ECO:0000256" key="2">
    <source>
        <dbReference type="ARBA" id="ARBA00011881"/>
    </source>
</evidence>
<dbReference type="GO" id="GO:0008270">
    <property type="term" value="F:zinc ion binding"/>
    <property type="evidence" value="ECO:0007669"/>
    <property type="project" value="InterPro"/>
</dbReference>
<dbReference type="InterPro" id="IPR013154">
    <property type="entry name" value="ADH-like_N"/>
</dbReference>
<dbReference type="SUPFAM" id="SSF50129">
    <property type="entry name" value="GroES-like"/>
    <property type="match status" value="1"/>
</dbReference>
<dbReference type="Proteomes" id="UP000600449">
    <property type="component" value="Unassembled WGS sequence"/>
</dbReference>
<dbReference type="SMART" id="SM00829">
    <property type="entry name" value="PKS_ER"/>
    <property type="match status" value="1"/>
</dbReference>
<feature type="domain" description="Enoyl reductase (ER)" evidence="6">
    <location>
        <begin position="10"/>
        <end position="307"/>
    </location>
</feature>
<keyword evidence="3" id="KW-0963">Cytoplasm</keyword>
<keyword evidence="4" id="KW-0521">NADP</keyword>
<evidence type="ECO:0000313" key="7">
    <source>
        <dbReference type="EMBL" id="GGK29657.1"/>
    </source>
</evidence>
<dbReference type="SUPFAM" id="SSF51735">
    <property type="entry name" value="NAD(P)-binding Rossmann-fold domains"/>
    <property type="match status" value="1"/>
</dbReference>
<keyword evidence="8" id="KW-1185">Reference proteome</keyword>